<keyword evidence="2" id="KW-1185">Reference proteome</keyword>
<comment type="caution">
    <text evidence="1">The sequence shown here is derived from an EMBL/GenBank/DDBJ whole genome shotgun (WGS) entry which is preliminary data.</text>
</comment>
<dbReference type="EMBL" id="SDHZ01000001">
    <property type="protein sequence ID" value="RXK86941.1"/>
    <property type="molecule type" value="Genomic_DNA"/>
</dbReference>
<evidence type="ECO:0000313" key="2">
    <source>
        <dbReference type="Proteomes" id="UP000290545"/>
    </source>
</evidence>
<evidence type="ECO:0000313" key="1">
    <source>
        <dbReference type="EMBL" id="RXK86941.1"/>
    </source>
</evidence>
<dbReference type="RefSeq" id="WP_129002690.1">
    <property type="nucleotide sequence ID" value="NZ_SDHZ01000001.1"/>
</dbReference>
<protein>
    <submittedName>
        <fullName evidence="1">Uncharacterized protein</fullName>
    </submittedName>
</protein>
<dbReference type="AlphaFoldDB" id="A0A4Q1DBU6"/>
<dbReference type="Proteomes" id="UP000290545">
    <property type="component" value="Unassembled WGS sequence"/>
</dbReference>
<proteinExistence type="predicted"/>
<gene>
    <name evidence="1" type="ORF">ESB13_09190</name>
</gene>
<dbReference type="OrthoDB" id="674775at2"/>
<reference evidence="1 2" key="1">
    <citation type="submission" date="2019-01" db="EMBL/GenBank/DDBJ databases">
        <title>Filimonas sp. strain TTM-71.</title>
        <authorList>
            <person name="Chen W.-M."/>
        </authorList>
    </citation>
    <scope>NUCLEOTIDE SEQUENCE [LARGE SCALE GENOMIC DNA]</scope>
    <source>
        <strain evidence="1 2">TTM-71</strain>
    </source>
</reference>
<accession>A0A4Q1DBU6</accession>
<sequence length="130" mass="15331">MTNRINNKEPAPIEAKQWLVILDELRQVNILLKNRLVHALKQDVSRNFIETAEYYHQKFIDKDQLIRLLRHDITSLLEEHIDAQDDSAPWLSRFFTLEKDMQRIISEFSGMKAAFETYLSEKQDVRATGS</sequence>
<organism evidence="1 2">
    <name type="scientific">Filimonas effusa</name>
    <dbReference type="NCBI Taxonomy" id="2508721"/>
    <lineage>
        <taxon>Bacteria</taxon>
        <taxon>Pseudomonadati</taxon>
        <taxon>Bacteroidota</taxon>
        <taxon>Chitinophagia</taxon>
        <taxon>Chitinophagales</taxon>
        <taxon>Chitinophagaceae</taxon>
        <taxon>Filimonas</taxon>
    </lineage>
</organism>
<name>A0A4Q1DBU6_9BACT</name>